<feature type="chain" id="PRO_5004545238" evidence="1">
    <location>
        <begin position="31"/>
        <end position="102"/>
    </location>
</feature>
<dbReference type="RefSeq" id="WP_020958256.1">
    <property type="nucleotide sequence ID" value="NC_022077.1"/>
</dbReference>
<evidence type="ECO:0000313" key="2">
    <source>
        <dbReference type="EMBL" id="AGT17869.1"/>
    </source>
</evidence>
<geneLocation type="plasmid" evidence="2">
    <name>pA852</name>
</geneLocation>
<reference evidence="2" key="1">
    <citation type="submission" date="2013-04" db="EMBL/GenBank/DDBJ databases">
        <title>Emm-type dependent distribution of small native plasmids in Streptococcus pyogenes that code for bacteriocins.</title>
        <authorList>
            <person name="Bergmann R."/>
            <person name="Nerlich A."/>
            <person name="Chhatwal G.S."/>
            <person name="Nitsche-Schmitz D.P."/>
        </authorList>
    </citation>
    <scope>NUCLEOTIDE SEQUENCE</scope>
    <source>
        <strain evidence="2">A852</strain>
        <plasmid evidence="2">pA852</plasmid>
    </source>
</reference>
<accession>S5ZC20</accession>
<name>S5ZC20_STRPY</name>
<proteinExistence type="predicted"/>
<feature type="signal peptide" evidence="1">
    <location>
        <begin position="1"/>
        <end position="30"/>
    </location>
</feature>
<evidence type="ECO:0000256" key="1">
    <source>
        <dbReference type="SAM" id="SignalP"/>
    </source>
</evidence>
<dbReference type="EMBL" id="KC895878">
    <property type="protein sequence ID" value="AGT17869.1"/>
    <property type="molecule type" value="Genomic_DNA"/>
</dbReference>
<organism evidence="2">
    <name type="scientific">Streptococcus pyogenes</name>
    <dbReference type="NCBI Taxonomy" id="1314"/>
    <lineage>
        <taxon>Bacteria</taxon>
        <taxon>Bacillati</taxon>
        <taxon>Bacillota</taxon>
        <taxon>Bacilli</taxon>
        <taxon>Lactobacillales</taxon>
        <taxon>Streptococcaceae</taxon>
        <taxon>Streptococcus</taxon>
    </lineage>
</organism>
<dbReference type="AlphaFoldDB" id="S5ZC20"/>
<keyword evidence="2" id="KW-0614">Plasmid</keyword>
<sequence length="102" mass="10674">MKKKKIYSFLATSLIAISTSMTFSTSTVYAQSDSLGNSPADAIIDKIYRNLSPQEKRRIDQARANNAKCLAKAGISAVGAYATGGSASAASAFLTTLASCGW</sequence>
<keyword evidence="1" id="KW-0732">Signal</keyword>
<protein>
    <submittedName>
        <fullName evidence="2">Putative bacteriocin</fullName>
    </submittedName>
</protein>